<dbReference type="AlphaFoldDB" id="A0A7S9LVB7"/>
<feature type="transmembrane region" description="Helical" evidence="13">
    <location>
        <begin position="226"/>
        <end position="248"/>
    </location>
</feature>
<dbReference type="GO" id="GO:0005886">
    <property type="term" value="C:plasma membrane"/>
    <property type="evidence" value="ECO:0007669"/>
    <property type="project" value="UniProtKB-SubCell"/>
</dbReference>
<dbReference type="Proteomes" id="UP000594800">
    <property type="component" value="Chromosome"/>
</dbReference>
<evidence type="ECO:0000256" key="12">
    <source>
        <dbReference type="ARBA" id="ARBA00023285"/>
    </source>
</evidence>
<keyword evidence="11 13" id="KW-0472">Membrane</keyword>
<evidence type="ECO:0000256" key="2">
    <source>
        <dbReference type="ARBA" id="ARBA00004651"/>
    </source>
</evidence>
<evidence type="ECO:0000256" key="9">
    <source>
        <dbReference type="ARBA" id="ARBA00023065"/>
    </source>
</evidence>
<evidence type="ECO:0000313" key="15">
    <source>
        <dbReference type="Proteomes" id="UP000594800"/>
    </source>
</evidence>
<feature type="transmembrane region" description="Helical" evidence="13">
    <location>
        <begin position="53"/>
        <end position="73"/>
    </location>
</feature>
<sequence>MRLILPFILVAAAILAVSLSVDFDSVARWAAEQQRSFQNHMATAIRALRSGDAGAVAALLAAAGAYGFVHAVGPGHGKYLIGGVGLGTSVSATRLLGIALVSSLMQALWAIALVYGGFLLLEVSARQMTTLAEDILAPASYLAIAAVGLILVWRGGRALIRRNAPEPSHHHAEHDCGCHSHGPSPDQVARLASWREAAVLVASIAIRPCTGAIFLLVIAWQMDIRLAGAAAVVVMGMGTAALTSIVAVSSTAARGLTFASAGGRGMSLAVPALQIAAGAAIAWISMVTLSLSL</sequence>
<evidence type="ECO:0000256" key="3">
    <source>
        <dbReference type="ARBA" id="ARBA00022426"/>
    </source>
</evidence>
<evidence type="ECO:0000256" key="10">
    <source>
        <dbReference type="ARBA" id="ARBA00023112"/>
    </source>
</evidence>
<feature type="transmembrane region" description="Helical" evidence="13">
    <location>
        <begin position="197"/>
        <end position="220"/>
    </location>
</feature>
<feature type="transmembrane region" description="Helical" evidence="13">
    <location>
        <begin position="135"/>
        <end position="153"/>
    </location>
</feature>
<keyword evidence="7 13" id="KW-0812">Transmembrane</keyword>
<feature type="transmembrane region" description="Helical" evidence="13">
    <location>
        <begin position="268"/>
        <end position="291"/>
    </location>
</feature>
<evidence type="ECO:0000256" key="11">
    <source>
        <dbReference type="ARBA" id="ARBA00023136"/>
    </source>
</evidence>
<keyword evidence="6" id="KW-0533">Nickel</keyword>
<comment type="subcellular location">
    <subcellularLocation>
        <location evidence="2 13">Cell membrane</location>
        <topology evidence="2 13">Multi-pass membrane protein</topology>
    </subcellularLocation>
</comment>
<dbReference type="InterPro" id="IPR051224">
    <property type="entry name" value="NiCoT_RcnA"/>
</dbReference>
<evidence type="ECO:0000256" key="5">
    <source>
        <dbReference type="ARBA" id="ARBA00022475"/>
    </source>
</evidence>
<comment type="similarity">
    <text evidence="13">Belongs to the NiCoT transporter (TC 2.A.52) family.</text>
</comment>
<dbReference type="Pfam" id="PF03824">
    <property type="entry name" value="NicO"/>
    <property type="match status" value="1"/>
</dbReference>
<keyword evidence="8 13" id="KW-1133">Transmembrane helix</keyword>
<protein>
    <recommendedName>
        <fullName evidence="13">Nickel/cobalt efflux system</fullName>
    </recommendedName>
</protein>
<evidence type="ECO:0000256" key="7">
    <source>
        <dbReference type="ARBA" id="ARBA00022692"/>
    </source>
</evidence>
<keyword evidence="9" id="KW-0406">Ion transport</keyword>
<accession>A0A7S9LVB7</accession>
<dbReference type="GO" id="GO:0015099">
    <property type="term" value="F:nickel cation transmembrane transporter activity"/>
    <property type="evidence" value="ECO:0007669"/>
    <property type="project" value="UniProtKB-UniRule"/>
</dbReference>
<evidence type="ECO:0000256" key="4">
    <source>
        <dbReference type="ARBA" id="ARBA00022448"/>
    </source>
</evidence>
<evidence type="ECO:0000256" key="13">
    <source>
        <dbReference type="RuleBase" id="RU362101"/>
    </source>
</evidence>
<comment type="function">
    <text evidence="1">Efflux system for nickel and cobalt.</text>
</comment>
<proteinExistence type="inferred from homology"/>
<reference evidence="14 15" key="1">
    <citation type="submission" date="2020-11" db="EMBL/GenBank/DDBJ databases">
        <title>Description of Pontivivens ytuae sp. nov. isolated from deep sea sediment of Mariana Trench.</title>
        <authorList>
            <person name="Wang Z."/>
            <person name="Sun Q.-L."/>
            <person name="Xu X.-D."/>
            <person name="Tang Y.-Z."/>
            <person name="Zhang J."/>
        </authorList>
    </citation>
    <scope>NUCLEOTIDE SEQUENCE [LARGE SCALE GENOMIC DNA]</scope>
    <source>
        <strain evidence="14 15">MT2928</strain>
    </source>
</reference>
<keyword evidence="3" id="KW-0171">Cobalt transport</keyword>
<dbReference type="EMBL" id="CP064942">
    <property type="protein sequence ID" value="QPH55997.1"/>
    <property type="molecule type" value="Genomic_DNA"/>
</dbReference>
<dbReference type="GO" id="GO:0010045">
    <property type="term" value="P:response to nickel cation"/>
    <property type="evidence" value="ECO:0007669"/>
    <property type="project" value="TreeGrafter"/>
</dbReference>
<keyword evidence="5" id="KW-1003">Cell membrane</keyword>
<evidence type="ECO:0000256" key="1">
    <source>
        <dbReference type="ARBA" id="ARBA00002510"/>
    </source>
</evidence>
<keyword evidence="15" id="KW-1185">Reference proteome</keyword>
<dbReference type="GO" id="GO:0006824">
    <property type="term" value="P:cobalt ion transport"/>
    <property type="evidence" value="ECO:0007669"/>
    <property type="project" value="UniProtKB-KW"/>
</dbReference>
<dbReference type="GO" id="GO:0032025">
    <property type="term" value="P:response to cobalt ion"/>
    <property type="evidence" value="ECO:0007669"/>
    <property type="project" value="TreeGrafter"/>
</dbReference>
<evidence type="ECO:0000313" key="14">
    <source>
        <dbReference type="EMBL" id="QPH55997.1"/>
    </source>
</evidence>
<organism evidence="14 15">
    <name type="scientific">Pontivivens ytuae</name>
    <dbReference type="NCBI Taxonomy" id="2789856"/>
    <lineage>
        <taxon>Bacteria</taxon>
        <taxon>Pseudomonadati</taxon>
        <taxon>Pseudomonadota</taxon>
        <taxon>Alphaproteobacteria</taxon>
        <taxon>Rhodobacterales</taxon>
        <taxon>Paracoccaceae</taxon>
        <taxon>Pontivivens</taxon>
    </lineage>
</organism>
<gene>
    <name evidence="14" type="ORF">I0K15_09820</name>
</gene>
<keyword evidence="10" id="KW-0921">Nickel transport</keyword>
<dbReference type="PANTHER" id="PTHR40659:SF1">
    <property type="entry name" value="NICKEL_COBALT EFFLUX SYSTEM RCNA"/>
    <property type="match status" value="1"/>
</dbReference>
<dbReference type="KEGG" id="poz:I0K15_09820"/>
<keyword evidence="12" id="KW-0170">Cobalt</keyword>
<evidence type="ECO:0000256" key="8">
    <source>
        <dbReference type="ARBA" id="ARBA00022989"/>
    </source>
</evidence>
<keyword evidence="4 13" id="KW-0813">Transport</keyword>
<evidence type="ECO:0000256" key="6">
    <source>
        <dbReference type="ARBA" id="ARBA00022596"/>
    </source>
</evidence>
<dbReference type="RefSeq" id="WP_196105257.1">
    <property type="nucleotide sequence ID" value="NZ_CP064942.1"/>
</dbReference>
<name>A0A7S9LVB7_9RHOB</name>
<dbReference type="PANTHER" id="PTHR40659">
    <property type="entry name" value="NICKEL/COBALT EFFLUX SYSTEM RCNA"/>
    <property type="match status" value="1"/>
</dbReference>
<dbReference type="GO" id="GO:0046583">
    <property type="term" value="F:monoatomic cation efflux transmembrane transporter activity"/>
    <property type="evidence" value="ECO:0007669"/>
    <property type="project" value="TreeGrafter"/>
</dbReference>
<dbReference type="InterPro" id="IPR011541">
    <property type="entry name" value="Ni/Co_transpt_high_affinity"/>
</dbReference>